<dbReference type="EMBL" id="BKCJ010046355">
    <property type="protein sequence ID" value="GEW13358.1"/>
    <property type="molecule type" value="Genomic_DNA"/>
</dbReference>
<organism evidence="3">
    <name type="scientific">Tanacetum cinerariifolium</name>
    <name type="common">Dalmatian daisy</name>
    <name type="synonym">Chrysanthemum cinerariifolium</name>
    <dbReference type="NCBI Taxonomy" id="118510"/>
    <lineage>
        <taxon>Eukaryota</taxon>
        <taxon>Viridiplantae</taxon>
        <taxon>Streptophyta</taxon>
        <taxon>Embryophyta</taxon>
        <taxon>Tracheophyta</taxon>
        <taxon>Spermatophyta</taxon>
        <taxon>Magnoliopsida</taxon>
        <taxon>eudicotyledons</taxon>
        <taxon>Gunneridae</taxon>
        <taxon>Pentapetalae</taxon>
        <taxon>asterids</taxon>
        <taxon>campanulids</taxon>
        <taxon>Asterales</taxon>
        <taxon>Asteraceae</taxon>
        <taxon>Asteroideae</taxon>
        <taxon>Anthemideae</taxon>
        <taxon>Anthemidinae</taxon>
        <taxon>Tanacetum</taxon>
    </lineage>
</organism>
<proteinExistence type="predicted"/>
<reference evidence="3" key="1">
    <citation type="journal article" date="2019" name="Sci. Rep.">
        <title>Draft genome of Tanacetum cinerariifolium, the natural source of mosquito coil.</title>
        <authorList>
            <person name="Yamashiro T."/>
            <person name="Shiraishi A."/>
            <person name="Satake H."/>
            <person name="Nakayama K."/>
        </authorList>
    </citation>
    <scope>NUCLEOTIDE SEQUENCE</scope>
</reference>
<gene>
    <name evidence="3" type="ORF">Tci_185334</name>
</gene>
<comment type="caution">
    <text evidence="3">The sequence shown here is derived from an EMBL/GenBank/DDBJ whole genome shotgun (WGS) entry which is preliminary data.</text>
</comment>
<protein>
    <recommendedName>
        <fullName evidence="2">Reverse transcriptase Ty1/copia-type domain-containing protein</fullName>
    </recommendedName>
</protein>
<sequence>MEKMLLCKQEEAGVQLSVEQVDWRDDTNDELEDQELEAHYLYMSQIQEVIPDASDNSGPIFDAEPLQKADDDDSDLARERNFLASLIEKLKCEIDDSKNRHRDNSVHHRLWMLKAHDGKSQASKDGENLDKMEEKGDACIFCRAPTVTATENINQTEAQEENAQVNEDEFINIFSTLVHEQGETSSRYVDSSNMLDIPLCKNVINMKWLWKSKRDEENTVICNKARLVAKGYGQQEVINFEESFAPVARLEVVRLFVAYAAHKSFPVYLIDGKTTFLNGPLKEEVHVNQPNGFIDPHHPDKVYCLKKALYGLKQAPRGWYNELFNFLVSKGFSKCSIDLTVFITKHEKDIFLVKIYVDDIIFGYTNLKLSNKFKNLMHNKFEMSMIGELEFFLGIQIHQSSHGIFNNQAKYAQAILKKHGMTSCDNIGTPMATKPLEADLSRNLIDQIKYRSMVGARMYLTTSRPDIVHATCYGARYQAIPTEKNLKEV</sequence>
<feature type="region of interest" description="Disordered" evidence="1">
    <location>
        <begin position="52"/>
        <end position="74"/>
    </location>
</feature>
<dbReference type="InterPro" id="IPR043502">
    <property type="entry name" value="DNA/RNA_pol_sf"/>
</dbReference>
<feature type="domain" description="Reverse transcriptase Ty1/copia-type" evidence="2">
    <location>
        <begin position="194"/>
        <end position="432"/>
    </location>
</feature>
<dbReference type="SUPFAM" id="SSF56672">
    <property type="entry name" value="DNA/RNA polymerases"/>
    <property type="match status" value="1"/>
</dbReference>
<accession>A0A699GSE9</accession>
<feature type="compositionally biased region" description="Basic and acidic residues" evidence="1">
    <location>
        <begin position="65"/>
        <end position="74"/>
    </location>
</feature>
<evidence type="ECO:0000256" key="1">
    <source>
        <dbReference type="SAM" id="MobiDB-lite"/>
    </source>
</evidence>
<dbReference type="InterPro" id="IPR013103">
    <property type="entry name" value="RVT_2"/>
</dbReference>
<dbReference type="Pfam" id="PF07727">
    <property type="entry name" value="RVT_2"/>
    <property type="match status" value="1"/>
</dbReference>
<evidence type="ECO:0000259" key="2">
    <source>
        <dbReference type="Pfam" id="PF07727"/>
    </source>
</evidence>
<dbReference type="AlphaFoldDB" id="A0A699GSE9"/>
<evidence type="ECO:0000313" key="3">
    <source>
        <dbReference type="EMBL" id="GEW13358.1"/>
    </source>
</evidence>
<name>A0A699GSE9_TANCI</name>